<sequence>MIPICLSFTVSLWEQERCKSTVYQGLGSQAIKSSKSSSQQQFQFQNTGTTGQPAHRLAFWCQATHFSAHHPHEQAVTECQAGLCWELVCKFKLSGFSNE</sequence>
<accession>A0A4D9EX77</accession>
<proteinExistence type="predicted"/>
<comment type="caution">
    <text evidence="1">The sequence shown here is derived from an EMBL/GenBank/DDBJ whole genome shotgun (WGS) entry which is preliminary data.</text>
</comment>
<organism evidence="1 2">
    <name type="scientific">Platysternon megacephalum</name>
    <name type="common">big-headed turtle</name>
    <dbReference type="NCBI Taxonomy" id="55544"/>
    <lineage>
        <taxon>Eukaryota</taxon>
        <taxon>Metazoa</taxon>
        <taxon>Chordata</taxon>
        <taxon>Craniata</taxon>
        <taxon>Vertebrata</taxon>
        <taxon>Euteleostomi</taxon>
        <taxon>Archelosauria</taxon>
        <taxon>Testudinata</taxon>
        <taxon>Testudines</taxon>
        <taxon>Cryptodira</taxon>
        <taxon>Durocryptodira</taxon>
        <taxon>Testudinoidea</taxon>
        <taxon>Platysternidae</taxon>
        <taxon>Platysternon</taxon>
    </lineage>
</organism>
<gene>
    <name evidence="1" type="ORF">DR999_PMT06332</name>
</gene>
<evidence type="ECO:0000313" key="1">
    <source>
        <dbReference type="EMBL" id="TFK10414.1"/>
    </source>
</evidence>
<reference evidence="1 2" key="2">
    <citation type="submission" date="2019-04" db="EMBL/GenBank/DDBJ databases">
        <title>The genome sequence of big-headed turtle.</title>
        <authorList>
            <person name="Gong S."/>
        </authorList>
    </citation>
    <scope>NUCLEOTIDE SEQUENCE [LARGE SCALE GENOMIC DNA]</scope>
    <source>
        <strain evidence="1">DO16091913</strain>
        <tissue evidence="1">Muscle</tissue>
    </source>
</reference>
<name>A0A4D9EX77_9SAUR</name>
<dbReference type="Proteomes" id="UP000297703">
    <property type="component" value="Unassembled WGS sequence"/>
</dbReference>
<dbReference type="EMBL" id="QXTE01000040">
    <property type="protein sequence ID" value="TFK10414.1"/>
    <property type="molecule type" value="Genomic_DNA"/>
</dbReference>
<evidence type="ECO:0000313" key="2">
    <source>
        <dbReference type="Proteomes" id="UP000297703"/>
    </source>
</evidence>
<keyword evidence="2" id="KW-1185">Reference proteome</keyword>
<reference evidence="1 2" key="1">
    <citation type="submission" date="2019-04" db="EMBL/GenBank/DDBJ databases">
        <title>Draft genome of the big-headed turtle Platysternon megacephalum.</title>
        <authorList>
            <person name="Gong S."/>
        </authorList>
    </citation>
    <scope>NUCLEOTIDE SEQUENCE [LARGE SCALE GENOMIC DNA]</scope>
    <source>
        <strain evidence="1">DO16091913</strain>
        <tissue evidence="1">Muscle</tissue>
    </source>
</reference>
<protein>
    <submittedName>
        <fullName evidence="1">Nucleoporin p58/p45</fullName>
    </submittedName>
</protein>
<dbReference type="AlphaFoldDB" id="A0A4D9EX77"/>